<dbReference type="Proteomes" id="UP000265040">
    <property type="component" value="Chromosome 21"/>
</dbReference>
<reference evidence="5" key="2">
    <citation type="submission" date="2025-08" db="UniProtKB">
        <authorList>
            <consortium name="Ensembl"/>
        </authorList>
    </citation>
    <scope>IDENTIFICATION</scope>
</reference>
<accession>A0A3Q1HPR1</accession>
<evidence type="ECO:0008006" key="7">
    <source>
        <dbReference type="Google" id="ProtNLM"/>
    </source>
</evidence>
<feature type="transmembrane region" description="Helical" evidence="1">
    <location>
        <begin position="233"/>
        <end position="256"/>
    </location>
</feature>
<evidence type="ECO:0000259" key="3">
    <source>
        <dbReference type="Pfam" id="PF01108"/>
    </source>
</evidence>
<dbReference type="InterPro" id="IPR003961">
    <property type="entry name" value="FN3_dom"/>
</dbReference>
<evidence type="ECO:0000256" key="2">
    <source>
        <dbReference type="SAM" id="SignalP"/>
    </source>
</evidence>
<sequence length="336" mass="37227">MSATVCAFILTFTILCSSRVVSGFLGRPKKVNLTSYNMNLVLQWDPPEGVNNSLVYTTEYKSSVGLYSVGCANITTLKCDLSSLRISGRPSIAEYGTYIGRVQAHLGSESSAWVESNQITLDKETIIGSPSVSLFTNGATIEVIIKEPEFVISSLRNVYSHVTYNITYWKDGQKEKANHISKMHQNRVVLDKLDQWSNYCVQVQINTIDSGPNPSEPSTIVCQGTTTEEEIPWVAAVVTFIVMTVAVALVVVAVVYRRSISHFLCPKDALPQHIKEYLLMPPNSTIYLAMQKPTLPEENYDLISIIADEKSVKEESPLEVAGNTCSKQSNVMVREK</sequence>
<organism evidence="5 6">
    <name type="scientific">Anabas testudineus</name>
    <name type="common">Climbing perch</name>
    <name type="synonym">Anthias testudineus</name>
    <dbReference type="NCBI Taxonomy" id="64144"/>
    <lineage>
        <taxon>Eukaryota</taxon>
        <taxon>Metazoa</taxon>
        <taxon>Chordata</taxon>
        <taxon>Craniata</taxon>
        <taxon>Vertebrata</taxon>
        <taxon>Euteleostomi</taxon>
        <taxon>Actinopterygii</taxon>
        <taxon>Neopterygii</taxon>
        <taxon>Teleostei</taxon>
        <taxon>Neoteleostei</taxon>
        <taxon>Acanthomorphata</taxon>
        <taxon>Anabantaria</taxon>
        <taxon>Anabantiformes</taxon>
        <taxon>Anabantoidei</taxon>
        <taxon>Anabantidae</taxon>
        <taxon>Anabas</taxon>
    </lineage>
</organism>
<feature type="chain" id="PRO_5043971901" description="Fibronectin type-III domain-containing protein" evidence="2">
    <location>
        <begin position="19"/>
        <end position="336"/>
    </location>
</feature>
<feature type="domain" description="Interferon/interleukin receptor" evidence="4">
    <location>
        <begin position="125"/>
        <end position="225"/>
    </location>
</feature>
<dbReference type="AlphaFoldDB" id="A0A3Q1HPR1"/>
<keyword evidence="1" id="KW-0472">Membrane</keyword>
<evidence type="ECO:0000256" key="1">
    <source>
        <dbReference type="SAM" id="Phobius"/>
    </source>
</evidence>
<dbReference type="GO" id="GO:0005886">
    <property type="term" value="C:plasma membrane"/>
    <property type="evidence" value="ECO:0007669"/>
    <property type="project" value="TreeGrafter"/>
</dbReference>
<dbReference type="Pfam" id="PF01108">
    <property type="entry name" value="Tissue_fac"/>
    <property type="match status" value="1"/>
</dbReference>
<reference evidence="5" key="1">
    <citation type="submission" date="2021-04" db="EMBL/GenBank/DDBJ databases">
        <authorList>
            <consortium name="Wellcome Sanger Institute Data Sharing"/>
        </authorList>
    </citation>
    <scope>NUCLEOTIDE SEQUENCE [LARGE SCALE GENOMIC DNA]</scope>
</reference>
<dbReference type="Ensembl" id="ENSATET00000007163.3">
    <property type="protein sequence ID" value="ENSATEP00000007043.3"/>
    <property type="gene ID" value="ENSATEG00000025353.2"/>
</dbReference>
<dbReference type="GeneTree" id="ENSGT00940000158231"/>
<keyword evidence="1" id="KW-0812">Transmembrane</keyword>
<feature type="signal peptide" evidence="2">
    <location>
        <begin position="1"/>
        <end position="18"/>
    </location>
</feature>
<reference evidence="5" key="3">
    <citation type="submission" date="2025-09" db="UniProtKB">
        <authorList>
            <consortium name="Ensembl"/>
        </authorList>
    </citation>
    <scope>IDENTIFICATION</scope>
</reference>
<keyword evidence="6" id="KW-1185">Reference proteome</keyword>
<dbReference type="PANTHER" id="PTHR20859">
    <property type="entry name" value="INTERFERON/INTERLEUKIN RECEPTOR"/>
    <property type="match status" value="1"/>
</dbReference>
<dbReference type="Gene3D" id="2.60.40.10">
    <property type="entry name" value="Immunoglobulins"/>
    <property type="match status" value="1"/>
</dbReference>
<evidence type="ECO:0000313" key="6">
    <source>
        <dbReference type="Proteomes" id="UP000265040"/>
    </source>
</evidence>
<dbReference type="InterPro" id="IPR013783">
    <property type="entry name" value="Ig-like_fold"/>
</dbReference>
<feature type="domain" description="Fibronectin type-III" evidence="3">
    <location>
        <begin position="9"/>
        <end position="113"/>
    </location>
</feature>
<dbReference type="InterPro" id="IPR036116">
    <property type="entry name" value="FN3_sf"/>
</dbReference>
<dbReference type="InParanoid" id="A0A3Q1HPR1"/>
<keyword evidence="2" id="KW-0732">Signal</keyword>
<dbReference type="SUPFAM" id="SSF49265">
    <property type="entry name" value="Fibronectin type III"/>
    <property type="match status" value="2"/>
</dbReference>
<dbReference type="InterPro" id="IPR015373">
    <property type="entry name" value="Interferon/interleukin_rcp_dom"/>
</dbReference>
<keyword evidence="1" id="KW-1133">Transmembrane helix</keyword>
<proteinExistence type="predicted"/>
<dbReference type="GO" id="GO:0004896">
    <property type="term" value="F:cytokine receptor activity"/>
    <property type="evidence" value="ECO:0007669"/>
    <property type="project" value="TreeGrafter"/>
</dbReference>
<evidence type="ECO:0000259" key="4">
    <source>
        <dbReference type="Pfam" id="PF09294"/>
    </source>
</evidence>
<evidence type="ECO:0000313" key="5">
    <source>
        <dbReference type="Ensembl" id="ENSATEP00000007043.3"/>
    </source>
</evidence>
<dbReference type="PANTHER" id="PTHR20859:SF46">
    <property type="entry name" value="INTERFERON GAMMA RECEPTOR 2"/>
    <property type="match status" value="1"/>
</dbReference>
<protein>
    <recommendedName>
        <fullName evidence="7">Fibronectin type-III domain-containing protein</fullName>
    </recommendedName>
</protein>
<dbReference type="Pfam" id="PF09294">
    <property type="entry name" value="Interfer-bind"/>
    <property type="match status" value="1"/>
</dbReference>
<dbReference type="InterPro" id="IPR050650">
    <property type="entry name" value="Type-II_Cytokine-TF_Rcpt"/>
</dbReference>
<gene>
    <name evidence="5" type="primary">IL10RB</name>
</gene>
<name>A0A3Q1HPR1_ANATE</name>